<reference evidence="2" key="1">
    <citation type="submission" date="2016-10" db="EMBL/GenBank/DDBJ databases">
        <authorList>
            <person name="Varghese N."/>
            <person name="Submissions S."/>
        </authorList>
    </citation>
    <scope>NUCLEOTIDE SEQUENCE [LARGE SCALE GENOMIC DNA]</scope>
    <source>
        <strain evidence="2">DSM 1551</strain>
    </source>
</reference>
<sequence>MSSKEEYIKKHNVSEKEFLIYCVNALNDNFMLNDDDNVNDLKGFLYDLITDYFNGIDYLNKVIEAQKNNLTDSYMIGLYNGLATAKAILLNNNENIKLADNTIKPYKLEDLKPDMWVWDSYWEECFEIGELYKKKNEIDILIHNNNINTKRYETIKFEENRFYPVQCAMR</sequence>
<dbReference type="Proteomes" id="UP000198558">
    <property type="component" value="Unassembled WGS sequence"/>
</dbReference>
<accession>A0A1I0BF54</accession>
<keyword evidence="2" id="KW-1185">Reference proteome</keyword>
<dbReference type="OrthoDB" id="1659229at2"/>
<organism evidence="1 2">
    <name type="scientific">Thomasclavelia cocleata</name>
    <dbReference type="NCBI Taxonomy" id="69824"/>
    <lineage>
        <taxon>Bacteria</taxon>
        <taxon>Bacillati</taxon>
        <taxon>Bacillota</taxon>
        <taxon>Erysipelotrichia</taxon>
        <taxon>Erysipelotrichales</taxon>
        <taxon>Coprobacillaceae</taxon>
        <taxon>Thomasclavelia</taxon>
    </lineage>
</organism>
<dbReference type="RefSeq" id="WP_092351385.1">
    <property type="nucleotide sequence ID" value="NZ_FOIN01000001.1"/>
</dbReference>
<protein>
    <submittedName>
        <fullName evidence="1">Uncharacterized protein</fullName>
    </submittedName>
</protein>
<gene>
    <name evidence="1" type="ORF">SAMN04489758_101103</name>
</gene>
<evidence type="ECO:0000313" key="1">
    <source>
        <dbReference type="EMBL" id="SET05572.1"/>
    </source>
</evidence>
<dbReference type="AlphaFoldDB" id="A0A1I0BF54"/>
<dbReference type="EMBL" id="FOIN01000001">
    <property type="protein sequence ID" value="SET05572.1"/>
    <property type="molecule type" value="Genomic_DNA"/>
</dbReference>
<dbReference type="GeneID" id="78287148"/>
<name>A0A1I0BF54_9FIRM</name>
<proteinExistence type="predicted"/>
<evidence type="ECO:0000313" key="2">
    <source>
        <dbReference type="Proteomes" id="UP000198558"/>
    </source>
</evidence>